<comment type="caution">
    <text evidence="1">The sequence shown here is derived from an EMBL/GenBank/DDBJ whole genome shotgun (WGS) entry which is preliminary data.</text>
</comment>
<protein>
    <submittedName>
        <fullName evidence="1">Uncharacterized protein</fullName>
    </submittedName>
</protein>
<accession>A0A0M0I5F6</accession>
<evidence type="ECO:0000313" key="1">
    <source>
        <dbReference type="EMBL" id="KOO09163.1"/>
    </source>
</evidence>
<evidence type="ECO:0000313" key="2">
    <source>
        <dbReference type="Proteomes" id="UP000037530"/>
    </source>
</evidence>
<dbReference type="PATRIC" id="fig|171383.3.peg.423"/>
<proteinExistence type="predicted"/>
<name>A0A0M0I5F6_9VIBR</name>
<dbReference type="AlphaFoldDB" id="A0A0M0I5F6"/>
<gene>
    <name evidence="1" type="ORF">AKJ31_02035</name>
</gene>
<keyword evidence="2" id="KW-1185">Reference proteome</keyword>
<sequence>MTNQTPRTRVFGLLIQTESDMLRAMQHPAYSRTNHPDHDEYHAEFAQAMAMSTMNVSRDYNGNINIGEAHAAIGSDSWENTAYTDSVYQQNLRIQASSGLQHVKMTTDDIVKAMSDPRYSEKSPQGDDYRAWVATMAMAMETPDSLDGYVSAYEVEEPTLQEQWARLEENLY</sequence>
<dbReference type="EMBL" id="LHPI01000001">
    <property type="protein sequence ID" value="KOO09163.1"/>
    <property type="molecule type" value="Genomic_DNA"/>
</dbReference>
<reference evidence="2" key="1">
    <citation type="submission" date="2015-08" db="EMBL/GenBank/DDBJ databases">
        <title>Vibrio galatheae sp. nov., a novel member of the Vibrionaceae family isolated from the Solomon Islands.</title>
        <authorList>
            <person name="Giubergia S."/>
            <person name="Machado H."/>
            <person name="Mateiu R.V."/>
            <person name="Gram L."/>
        </authorList>
    </citation>
    <scope>NUCLEOTIDE SEQUENCE [LARGE SCALE GENOMIC DNA]</scope>
    <source>
        <strain evidence="2">DSM 19134</strain>
    </source>
</reference>
<dbReference type="RefSeq" id="WP_053407418.1">
    <property type="nucleotide sequence ID" value="NZ_LHPI01000001.1"/>
</dbReference>
<dbReference type="STRING" id="171383.AKJ31_02035"/>
<dbReference type="Proteomes" id="UP000037530">
    <property type="component" value="Unassembled WGS sequence"/>
</dbReference>
<organism evidence="1 2">
    <name type="scientific">Vibrio hepatarius</name>
    <dbReference type="NCBI Taxonomy" id="171383"/>
    <lineage>
        <taxon>Bacteria</taxon>
        <taxon>Pseudomonadati</taxon>
        <taxon>Pseudomonadota</taxon>
        <taxon>Gammaproteobacteria</taxon>
        <taxon>Vibrionales</taxon>
        <taxon>Vibrionaceae</taxon>
        <taxon>Vibrio</taxon>
        <taxon>Vibrio oreintalis group</taxon>
    </lineage>
</organism>